<dbReference type="EMBL" id="CP036278">
    <property type="protein sequence ID" value="QDU55476.1"/>
    <property type="molecule type" value="Genomic_DNA"/>
</dbReference>
<keyword evidence="2" id="KW-1185">Reference proteome</keyword>
<dbReference type="SUPFAM" id="SSF64288">
    <property type="entry name" value="Chorismate lyase-like"/>
    <property type="match status" value="1"/>
</dbReference>
<sequence>MPEPTGITAEISRSRWEDTETLAQLFHDGLQNMGHFEPVGEQQLPSSYATLLAHEDHMTVTLEAYFETLVTLTVVRQTIEHDFYARQSLLARQSDGAVVQYGIVRLVTAGLPWEVRDAIQTHRGPLGRVLIRNNLLRHVELRALWRIEPTDELRVPLALEPDDVIYGRLAVIHLDGRRAVEVLEIVTDHPRPIPEVYPVP</sequence>
<evidence type="ECO:0000313" key="1">
    <source>
        <dbReference type="EMBL" id="QDU55476.1"/>
    </source>
</evidence>
<organism evidence="1 2">
    <name type="scientific">Aeoliella mucimassa</name>
    <dbReference type="NCBI Taxonomy" id="2527972"/>
    <lineage>
        <taxon>Bacteria</taxon>
        <taxon>Pseudomonadati</taxon>
        <taxon>Planctomycetota</taxon>
        <taxon>Planctomycetia</taxon>
        <taxon>Pirellulales</taxon>
        <taxon>Lacipirellulaceae</taxon>
        <taxon>Aeoliella</taxon>
    </lineage>
</organism>
<dbReference type="AlphaFoldDB" id="A0A518ALA4"/>
<dbReference type="KEGG" id="amuc:Pan181_16650"/>
<evidence type="ECO:0000313" key="2">
    <source>
        <dbReference type="Proteomes" id="UP000315750"/>
    </source>
</evidence>
<dbReference type="InterPro" id="IPR028978">
    <property type="entry name" value="Chorismate_lyase_/UTRA_dom_sf"/>
</dbReference>
<dbReference type="RefSeq" id="WP_231943784.1">
    <property type="nucleotide sequence ID" value="NZ_CP036278.1"/>
</dbReference>
<proteinExistence type="predicted"/>
<dbReference type="Proteomes" id="UP000315750">
    <property type="component" value="Chromosome"/>
</dbReference>
<protein>
    <submittedName>
        <fullName evidence="1">Uncharacterized protein</fullName>
    </submittedName>
</protein>
<dbReference type="Gene3D" id="3.40.1410.10">
    <property type="entry name" value="Chorismate lyase-like"/>
    <property type="match status" value="1"/>
</dbReference>
<accession>A0A518ALA4</accession>
<name>A0A518ALA4_9BACT</name>
<gene>
    <name evidence="1" type="ORF">Pan181_16650</name>
</gene>
<reference evidence="1 2" key="1">
    <citation type="submission" date="2019-02" db="EMBL/GenBank/DDBJ databases">
        <title>Deep-cultivation of Planctomycetes and their phenomic and genomic characterization uncovers novel biology.</title>
        <authorList>
            <person name="Wiegand S."/>
            <person name="Jogler M."/>
            <person name="Boedeker C."/>
            <person name="Pinto D."/>
            <person name="Vollmers J."/>
            <person name="Rivas-Marin E."/>
            <person name="Kohn T."/>
            <person name="Peeters S.H."/>
            <person name="Heuer A."/>
            <person name="Rast P."/>
            <person name="Oberbeckmann S."/>
            <person name="Bunk B."/>
            <person name="Jeske O."/>
            <person name="Meyerdierks A."/>
            <person name="Storesund J.E."/>
            <person name="Kallscheuer N."/>
            <person name="Luecker S."/>
            <person name="Lage O.M."/>
            <person name="Pohl T."/>
            <person name="Merkel B.J."/>
            <person name="Hornburger P."/>
            <person name="Mueller R.-W."/>
            <person name="Bruemmer F."/>
            <person name="Labrenz M."/>
            <person name="Spormann A.M."/>
            <person name="Op den Camp H."/>
            <person name="Overmann J."/>
            <person name="Amann R."/>
            <person name="Jetten M.S.M."/>
            <person name="Mascher T."/>
            <person name="Medema M.H."/>
            <person name="Devos D.P."/>
            <person name="Kaster A.-K."/>
            <person name="Ovreas L."/>
            <person name="Rohde M."/>
            <person name="Galperin M.Y."/>
            <person name="Jogler C."/>
        </authorList>
    </citation>
    <scope>NUCLEOTIDE SEQUENCE [LARGE SCALE GENOMIC DNA]</scope>
    <source>
        <strain evidence="1 2">Pan181</strain>
    </source>
</reference>